<evidence type="ECO:0000313" key="2">
    <source>
        <dbReference type="Proteomes" id="UP000198964"/>
    </source>
</evidence>
<dbReference type="AlphaFoldDB" id="A0A1I2EXT6"/>
<sequence length="627" mass="72818">MKLLINIQSLLFCILLIMLLPNNSSGQQLKLDTQTLQLANQYYRNQDFDKAAAMYKEIYEISGSQHYFNLYLNCLVEMDHFEEATDAIKKQLRKRGQDPQLYVQWGYLLKQQNLPEQANEKFQKALDAVPAAKRDYSQLASSFLSRREYELAEQVYLQGRHKLTNEPFHYELARVYLYQRNYELMFQEYLQLLKEDEKSLGRVQSSMLTAFRMDVDDSLRDEFRTSLLRQIQKHPEVIAYNRLLIWLFVQEKRFSQALRQAIALDKRTGTGEAQIVNLATIAAGNEGLTEALKAYDYLIAKGKQSEFFQLAHQGKMQVLYQQFLAQAPEFRQPEHLQQQFDQTFQVVGFTPETTPLITDYAHFLAFYKHQPDQAIEVLTEHMNRGGISRLQRDQLKNELGDIQVLKNDLWEAILIYSQIIDANKNNQLGDEVKFKKARLSYFMGNLSWAQAQLDVLKASTSKLIANDALELSIFISSNTALDTTTAAMQLFAKADLYAFRNQDSLAWAMLDSIETNFSYNSLLDDVYFRKAKMGIRQANYEQAVSYLEKITADFSHDLLGDDALFILAQLYEQQLNQPEKAADLYKQMLSQHPGSIYVEEAREKYRHLRAEEKPDQETLFLEGQEVN</sequence>
<dbReference type="InterPro" id="IPR019734">
    <property type="entry name" value="TPR_rpt"/>
</dbReference>
<protein>
    <submittedName>
        <fullName evidence="1">Tetratricopeptide repeat-containing protein</fullName>
    </submittedName>
</protein>
<proteinExistence type="predicted"/>
<dbReference type="PANTHER" id="PTHR12558:SF13">
    <property type="entry name" value="CELL DIVISION CYCLE PROTEIN 27 HOMOLOG"/>
    <property type="match status" value="1"/>
</dbReference>
<name>A0A1I2EXT6_9BACT</name>
<dbReference type="Gene3D" id="1.25.40.10">
    <property type="entry name" value="Tetratricopeptide repeat domain"/>
    <property type="match status" value="3"/>
</dbReference>
<dbReference type="InterPro" id="IPR011990">
    <property type="entry name" value="TPR-like_helical_dom_sf"/>
</dbReference>
<gene>
    <name evidence="1" type="ORF">SAMN05216283_102252</name>
</gene>
<dbReference type="PANTHER" id="PTHR12558">
    <property type="entry name" value="CELL DIVISION CYCLE 16,23,27"/>
    <property type="match status" value="1"/>
</dbReference>
<keyword evidence="2" id="KW-1185">Reference proteome</keyword>
<dbReference type="Proteomes" id="UP000198964">
    <property type="component" value="Unassembled WGS sequence"/>
</dbReference>
<dbReference type="RefSeq" id="WP_093918927.1">
    <property type="nucleotide sequence ID" value="NZ_FONW01000002.1"/>
</dbReference>
<evidence type="ECO:0000313" key="1">
    <source>
        <dbReference type="EMBL" id="SFE97101.1"/>
    </source>
</evidence>
<dbReference type="STRING" id="655355.SAMN05216283_102252"/>
<dbReference type="EMBL" id="FONW01000002">
    <property type="protein sequence ID" value="SFE97101.1"/>
    <property type="molecule type" value="Genomic_DNA"/>
</dbReference>
<organism evidence="1 2">
    <name type="scientific">Sunxiuqinia elliptica</name>
    <dbReference type="NCBI Taxonomy" id="655355"/>
    <lineage>
        <taxon>Bacteria</taxon>
        <taxon>Pseudomonadati</taxon>
        <taxon>Bacteroidota</taxon>
        <taxon>Bacteroidia</taxon>
        <taxon>Marinilabiliales</taxon>
        <taxon>Prolixibacteraceae</taxon>
        <taxon>Sunxiuqinia</taxon>
    </lineage>
</organism>
<dbReference type="Pfam" id="PF13432">
    <property type="entry name" value="TPR_16"/>
    <property type="match status" value="1"/>
</dbReference>
<accession>A0A1I2EXT6</accession>
<dbReference type="SMART" id="SM00028">
    <property type="entry name" value="TPR"/>
    <property type="match status" value="5"/>
</dbReference>
<dbReference type="SUPFAM" id="SSF48452">
    <property type="entry name" value="TPR-like"/>
    <property type="match status" value="2"/>
</dbReference>
<reference evidence="1 2" key="1">
    <citation type="submission" date="2016-10" db="EMBL/GenBank/DDBJ databases">
        <authorList>
            <person name="de Groot N.N."/>
        </authorList>
    </citation>
    <scope>NUCLEOTIDE SEQUENCE [LARGE SCALE GENOMIC DNA]</scope>
    <source>
        <strain evidence="1 2">CGMCC 1.9156</strain>
    </source>
</reference>